<gene>
    <name evidence="2" type="ORF">Sya03_26180</name>
</gene>
<dbReference type="CDD" id="cd04301">
    <property type="entry name" value="NAT_SF"/>
    <property type="match status" value="1"/>
</dbReference>
<dbReference type="AlphaFoldDB" id="A0A8J4DJ06"/>
<evidence type="ECO:0000259" key="1">
    <source>
        <dbReference type="PROSITE" id="PS51186"/>
    </source>
</evidence>
<dbReference type="Proteomes" id="UP000652013">
    <property type="component" value="Unassembled WGS sequence"/>
</dbReference>
<dbReference type="Gene3D" id="3.40.630.30">
    <property type="match status" value="1"/>
</dbReference>
<dbReference type="Pfam" id="PF00583">
    <property type="entry name" value="Acetyltransf_1"/>
    <property type="match status" value="1"/>
</dbReference>
<name>A0A8J4DJ06_9ACTN</name>
<evidence type="ECO:0000313" key="3">
    <source>
        <dbReference type="Proteomes" id="UP000652013"/>
    </source>
</evidence>
<dbReference type="GO" id="GO:0009100">
    <property type="term" value="P:glycoprotein metabolic process"/>
    <property type="evidence" value="ECO:0007669"/>
    <property type="project" value="TreeGrafter"/>
</dbReference>
<organism evidence="2 3">
    <name type="scientific">Spirilliplanes yamanashiensis</name>
    <dbReference type="NCBI Taxonomy" id="42233"/>
    <lineage>
        <taxon>Bacteria</taxon>
        <taxon>Bacillati</taxon>
        <taxon>Actinomycetota</taxon>
        <taxon>Actinomycetes</taxon>
        <taxon>Micromonosporales</taxon>
        <taxon>Micromonosporaceae</taxon>
        <taxon>Spirilliplanes</taxon>
    </lineage>
</organism>
<dbReference type="InterPro" id="IPR000182">
    <property type="entry name" value="GNAT_dom"/>
</dbReference>
<dbReference type="GO" id="GO:0016747">
    <property type="term" value="F:acyltransferase activity, transferring groups other than amino-acyl groups"/>
    <property type="evidence" value="ECO:0007669"/>
    <property type="project" value="InterPro"/>
</dbReference>
<dbReference type="SUPFAM" id="SSF55729">
    <property type="entry name" value="Acyl-CoA N-acyltransferases (Nat)"/>
    <property type="match status" value="1"/>
</dbReference>
<reference evidence="2" key="1">
    <citation type="submission" date="2021-01" db="EMBL/GenBank/DDBJ databases">
        <title>Whole genome shotgun sequence of Spirilliplanes yamanashiensis NBRC 15828.</title>
        <authorList>
            <person name="Komaki H."/>
            <person name="Tamura T."/>
        </authorList>
    </citation>
    <scope>NUCLEOTIDE SEQUENCE</scope>
    <source>
        <strain evidence="2">NBRC 15828</strain>
    </source>
</reference>
<sequence>MPLKIRPYRPADMPAVYDICVRTADGGADARGTYSSDLLMGDIFAAPYATAEPRHTHLLDDGAGRPVGYILGTADTAAFVTWFRDTWLPVTALRYPAPADPPVTADDPMLALLHHPERMLVPELADYPAHLHIDVLPEYQGQGWGRALMAAFLDGLRADGIDRVHLGMLSSNHQARAFYDRLGFHEIPVPGETAPVTFLGRATTPLTA</sequence>
<dbReference type="PANTHER" id="PTHR13170">
    <property type="entry name" value="O-GLCNACASE"/>
    <property type="match status" value="1"/>
</dbReference>
<keyword evidence="3" id="KW-1185">Reference proteome</keyword>
<feature type="domain" description="N-acetyltransferase" evidence="1">
    <location>
        <begin position="3"/>
        <end position="205"/>
    </location>
</feature>
<evidence type="ECO:0000313" key="2">
    <source>
        <dbReference type="EMBL" id="GIJ03266.1"/>
    </source>
</evidence>
<proteinExistence type="predicted"/>
<protein>
    <submittedName>
        <fullName evidence="2">Acetyltransferase</fullName>
    </submittedName>
</protein>
<comment type="caution">
    <text evidence="2">The sequence shown here is derived from an EMBL/GenBank/DDBJ whole genome shotgun (WGS) entry which is preliminary data.</text>
</comment>
<dbReference type="PANTHER" id="PTHR13170:SF16">
    <property type="entry name" value="PROTEIN O-GLCNACASE"/>
    <property type="match status" value="1"/>
</dbReference>
<dbReference type="RefSeq" id="WP_239107430.1">
    <property type="nucleotide sequence ID" value="NZ_BAAAGJ010000005.1"/>
</dbReference>
<accession>A0A8J4DJ06</accession>
<dbReference type="EMBL" id="BOOY01000018">
    <property type="protein sequence ID" value="GIJ03266.1"/>
    <property type="molecule type" value="Genomic_DNA"/>
</dbReference>
<dbReference type="InterPro" id="IPR016181">
    <property type="entry name" value="Acyl_CoA_acyltransferase"/>
</dbReference>
<dbReference type="GO" id="GO:0016231">
    <property type="term" value="F:beta-N-acetylglucosaminidase activity"/>
    <property type="evidence" value="ECO:0007669"/>
    <property type="project" value="TreeGrafter"/>
</dbReference>
<dbReference type="InterPro" id="IPR051822">
    <property type="entry name" value="Glycosyl_Hydrolase_84"/>
</dbReference>
<dbReference type="PROSITE" id="PS51186">
    <property type="entry name" value="GNAT"/>
    <property type="match status" value="1"/>
</dbReference>